<sequence>MVRFSISTVQSVGV</sequence>
<reference evidence="1" key="1">
    <citation type="submission" date="2014-09" db="EMBL/GenBank/DDBJ databases">
        <authorList>
            <person name="Magalhaes I.L.F."/>
            <person name="Oliveira U."/>
            <person name="Santos F.R."/>
            <person name="Vidigal T.H.D.A."/>
            <person name="Brescovit A.D."/>
            <person name="Santos A.J."/>
        </authorList>
    </citation>
    <scope>NUCLEOTIDE SEQUENCE</scope>
    <source>
        <tissue evidence="1">Shoot tissue taken approximately 20 cm above the soil surface</tissue>
    </source>
</reference>
<organism evidence="1">
    <name type="scientific">Arundo donax</name>
    <name type="common">Giant reed</name>
    <name type="synonym">Donax arundinaceus</name>
    <dbReference type="NCBI Taxonomy" id="35708"/>
    <lineage>
        <taxon>Eukaryota</taxon>
        <taxon>Viridiplantae</taxon>
        <taxon>Streptophyta</taxon>
        <taxon>Embryophyta</taxon>
        <taxon>Tracheophyta</taxon>
        <taxon>Spermatophyta</taxon>
        <taxon>Magnoliopsida</taxon>
        <taxon>Liliopsida</taxon>
        <taxon>Poales</taxon>
        <taxon>Poaceae</taxon>
        <taxon>PACMAD clade</taxon>
        <taxon>Arundinoideae</taxon>
        <taxon>Arundineae</taxon>
        <taxon>Arundo</taxon>
    </lineage>
</organism>
<dbReference type="EMBL" id="GBRH01275574">
    <property type="protein sequence ID" value="JAD22321.1"/>
    <property type="molecule type" value="Transcribed_RNA"/>
</dbReference>
<proteinExistence type="predicted"/>
<protein>
    <submittedName>
        <fullName evidence="1">Uncharacterized protein</fullName>
    </submittedName>
</protein>
<name>A0A0A8Y818_ARUDO</name>
<reference evidence="1" key="2">
    <citation type="journal article" date="2015" name="Data Brief">
        <title>Shoot transcriptome of the giant reed, Arundo donax.</title>
        <authorList>
            <person name="Barrero R.A."/>
            <person name="Guerrero F.D."/>
            <person name="Moolhuijzen P."/>
            <person name="Goolsby J.A."/>
            <person name="Tidwell J."/>
            <person name="Bellgard S.E."/>
            <person name="Bellgard M.I."/>
        </authorList>
    </citation>
    <scope>NUCLEOTIDE SEQUENCE</scope>
    <source>
        <tissue evidence="1">Shoot tissue taken approximately 20 cm above the soil surface</tissue>
    </source>
</reference>
<evidence type="ECO:0000313" key="1">
    <source>
        <dbReference type="EMBL" id="JAD22321.1"/>
    </source>
</evidence>
<accession>A0A0A8Y818</accession>